<dbReference type="InterPro" id="IPR004358">
    <property type="entry name" value="Sig_transdc_His_kin-like_C"/>
</dbReference>
<dbReference type="Pfam" id="PF02518">
    <property type="entry name" value="HATPase_c"/>
    <property type="match status" value="1"/>
</dbReference>
<keyword evidence="3" id="KW-0597">Phosphoprotein</keyword>
<dbReference type="SUPFAM" id="SSF47384">
    <property type="entry name" value="Homodimeric domain of signal transducing histidine kinase"/>
    <property type="match status" value="1"/>
</dbReference>
<dbReference type="EC" id="2.7.13.3" evidence="2"/>
<dbReference type="Pfam" id="PF13581">
    <property type="entry name" value="HATPase_c_2"/>
    <property type="match status" value="1"/>
</dbReference>
<evidence type="ECO:0000256" key="5">
    <source>
        <dbReference type="ARBA" id="ARBA00022777"/>
    </source>
</evidence>
<keyword evidence="5 9" id="KW-0418">Kinase</keyword>
<evidence type="ECO:0000256" key="4">
    <source>
        <dbReference type="ARBA" id="ARBA00022679"/>
    </source>
</evidence>
<feature type="coiled-coil region" evidence="7">
    <location>
        <begin position="161"/>
        <end position="226"/>
    </location>
</feature>
<dbReference type="PRINTS" id="PR00344">
    <property type="entry name" value="BCTRLSENSOR"/>
</dbReference>
<dbReference type="Proteomes" id="UP000515237">
    <property type="component" value="Chromosome"/>
</dbReference>
<dbReference type="SMART" id="SM00387">
    <property type="entry name" value="HATPase_c"/>
    <property type="match status" value="2"/>
</dbReference>
<proteinExistence type="predicted"/>
<keyword evidence="6" id="KW-0902">Two-component regulatory system</keyword>
<dbReference type="EMBL" id="CP055156">
    <property type="protein sequence ID" value="QNF32245.1"/>
    <property type="molecule type" value="Genomic_DNA"/>
</dbReference>
<accession>A0A7G7G511</accession>
<keyword evidence="10" id="KW-1185">Reference proteome</keyword>
<dbReference type="GO" id="GO:0000155">
    <property type="term" value="F:phosphorelay sensor kinase activity"/>
    <property type="evidence" value="ECO:0007669"/>
    <property type="project" value="InterPro"/>
</dbReference>
<protein>
    <recommendedName>
        <fullName evidence="2">histidine kinase</fullName>
        <ecNumber evidence="2">2.7.13.3</ecNumber>
    </recommendedName>
</protein>
<dbReference type="InterPro" id="IPR036097">
    <property type="entry name" value="HisK_dim/P_sf"/>
</dbReference>
<dbReference type="PROSITE" id="PS50109">
    <property type="entry name" value="HIS_KIN"/>
    <property type="match status" value="1"/>
</dbReference>
<dbReference type="InterPro" id="IPR036890">
    <property type="entry name" value="HATPase_C_sf"/>
</dbReference>
<dbReference type="CDD" id="cd00082">
    <property type="entry name" value="HisKA"/>
    <property type="match status" value="1"/>
</dbReference>
<evidence type="ECO:0000256" key="1">
    <source>
        <dbReference type="ARBA" id="ARBA00000085"/>
    </source>
</evidence>
<evidence type="ECO:0000256" key="6">
    <source>
        <dbReference type="ARBA" id="ARBA00023012"/>
    </source>
</evidence>
<dbReference type="PANTHER" id="PTHR43711">
    <property type="entry name" value="TWO-COMPONENT HISTIDINE KINASE"/>
    <property type="match status" value="1"/>
</dbReference>
<dbReference type="AlphaFoldDB" id="A0A7G7G511"/>
<evidence type="ECO:0000256" key="7">
    <source>
        <dbReference type="SAM" id="Coils"/>
    </source>
</evidence>
<reference evidence="9 10" key="1">
    <citation type="journal article" date="2018" name="Int. J. Syst. Evol. Microbiol.">
        <title>Adhaeribacter swui sp. nov., isolated from wet mud.</title>
        <authorList>
            <person name="Kim D.U."/>
            <person name="Kim K.W."/>
            <person name="Kang M.S."/>
            <person name="Kim J.Y."/>
            <person name="Jang J.H."/>
            <person name="Kim M.K."/>
        </authorList>
    </citation>
    <scope>NUCLEOTIDE SEQUENCE [LARGE SCALE GENOMIC DNA]</scope>
    <source>
        <strain evidence="9 10">KCTC 52873</strain>
    </source>
</reference>
<keyword evidence="7" id="KW-0175">Coiled coil</keyword>
<gene>
    <name evidence="9" type="ORF">HUW51_05680</name>
</gene>
<evidence type="ECO:0000259" key="8">
    <source>
        <dbReference type="PROSITE" id="PS50109"/>
    </source>
</evidence>
<evidence type="ECO:0000256" key="2">
    <source>
        <dbReference type="ARBA" id="ARBA00012438"/>
    </source>
</evidence>
<dbReference type="CDD" id="cd00075">
    <property type="entry name" value="HATPase"/>
    <property type="match status" value="1"/>
</dbReference>
<dbReference type="Gene3D" id="3.30.565.10">
    <property type="entry name" value="Histidine kinase-like ATPase, C-terminal domain"/>
    <property type="match status" value="2"/>
</dbReference>
<keyword evidence="4" id="KW-0808">Transferase</keyword>
<dbReference type="KEGG" id="aswu:HUW51_05680"/>
<dbReference type="RefSeq" id="WP_185273025.1">
    <property type="nucleotide sequence ID" value="NZ_CP055156.1"/>
</dbReference>
<sequence>MKKEIIKIKIENELDVVLAYKRSLQLAGFCGIAMANQTKFATAVSEICRNVLEHVGQGQIQFNIAENKGILYLEALISDRGRGIINVEELLNKHYRPVTSKGWGIYNSKKLVEQIFIDSDSEKGTQVMLHKAIPHNHPPINNAIIQGWNQHFASEANVSPYVEIKNQNMQLLELLDQLRLKNLEVEHQLDEIKNLNTQLQASNHEITNLLQERNLANTQLTAINQELDKFAYIISHDLKSPLFNIVSLTSIIEEDLQENNLIGVKKTIQMVQEQAELMDKFISDVLAYSSMGRHSIAKTRVSLKELIDKVIRFLNVPAHIQIEVAPDLPVLFTEEIYLQQIFTNLLNNAIKYNDKPAGLIQINWQQGENFIQISVADNGQGIPLEDHIKIFEPYQTGSRHRNTSTGLGLSIVNKIMQIKETDIWVESTGKDGTVFHFNWPIADMVAS</sequence>
<dbReference type="InterPro" id="IPR003594">
    <property type="entry name" value="HATPase_dom"/>
</dbReference>
<comment type="catalytic activity">
    <reaction evidence="1">
        <text>ATP + protein L-histidine = ADP + protein N-phospho-L-histidine.</text>
        <dbReference type="EC" id="2.7.13.3"/>
    </reaction>
</comment>
<dbReference type="Pfam" id="PF00512">
    <property type="entry name" value="HisKA"/>
    <property type="match status" value="1"/>
</dbReference>
<dbReference type="PANTHER" id="PTHR43711:SF31">
    <property type="entry name" value="HISTIDINE KINASE"/>
    <property type="match status" value="1"/>
</dbReference>
<feature type="domain" description="Histidine kinase" evidence="8">
    <location>
        <begin position="233"/>
        <end position="443"/>
    </location>
</feature>
<evidence type="ECO:0000256" key="3">
    <source>
        <dbReference type="ARBA" id="ARBA00022553"/>
    </source>
</evidence>
<evidence type="ECO:0000313" key="9">
    <source>
        <dbReference type="EMBL" id="QNF32245.1"/>
    </source>
</evidence>
<dbReference type="SMART" id="SM00388">
    <property type="entry name" value="HisKA"/>
    <property type="match status" value="1"/>
</dbReference>
<dbReference type="SUPFAM" id="SSF55874">
    <property type="entry name" value="ATPase domain of HSP90 chaperone/DNA topoisomerase II/histidine kinase"/>
    <property type="match status" value="2"/>
</dbReference>
<dbReference type="InterPro" id="IPR003661">
    <property type="entry name" value="HisK_dim/P_dom"/>
</dbReference>
<dbReference type="InterPro" id="IPR050736">
    <property type="entry name" value="Sensor_HK_Regulatory"/>
</dbReference>
<dbReference type="Gene3D" id="1.10.287.130">
    <property type="match status" value="1"/>
</dbReference>
<name>A0A7G7G511_9BACT</name>
<organism evidence="9 10">
    <name type="scientific">Adhaeribacter swui</name>
    <dbReference type="NCBI Taxonomy" id="2086471"/>
    <lineage>
        <taxon>Bacteria</taxon>
        <taxon>Pseudomonadati</taxon>
        <taxon>Bacteroidota</taxon>
        <taxon>Cytophagia</taxon>
        <taxon>Cytophagales</taxon>
        <taxon>Hymenobacteraceae</taxon>
        <taxon>Adhaeribacter</taxon>
    </lineage>
</organism>
<evidence type="ECO:0000313" key="10">
    <source>
        <dbReference type="Proteomes" id="UP000515237"/>
    </source>
</evidence>
<dbReference type="InterPro" id="IPR005467">
    <property type="entry name" value="His_kinase_dom"/>
</dbReference>